<evidence type="ECO:0000313" key="2">
    <source>
        <dbReference type="EMBL" id="NED98134.1"/>
    </source>
</evidence>
<feature type="domain" description="FAD/NAD(P)-binding" evidence="1">
    <location>
        <begin position="3"/>
        <end position="291"/>
    </location>
</feature>
<protein>
    <submittedName>
        <fullName evidence="2">NAD(P)/FAD-dependent oxidoreductase</fullName>
    </submittedName>
</protein>
<sequence length="381" mass="40567">MAHVLVLGGGFGGLAAAHELRRRLPRGDEVTVVAMSDKFFVGFAKLWDLAGLRPLLDGTRPLERLANRGINFVQAEITGIDPAGHTVETTAGTLTGDGMIVALGATYRPANSALLGDGAFNLYHAAALPGIHAALEEMTEGRVLISIMGAPYLCPPAPFEATLLLEERLRKEGRRDRIDVTVSTPAPLTLPVAGPDASRYLADQLVERGITVLTEHHVESIDHAAGVVRFDRGRTVECDLLLAVPAAAPPPVIAASRLAGADGWIEPNKRTFATSAARVYAVGDCTLIRTATAQLPKAGVFAEAAGRIAATNLAADLYGGVRLTFDGYGFCFLELPGQQVATVTGDFYAKPRPDVRLTPPDTASFAAKQQWEQDRLTDWLD</sequence>
<accession>A0A6N9YT36</accession>
<evidence type="ECO:0000259" key="1">
    <source>
        <dbReference type="Pfam" id="PF07992"/>
    </source>
</evidence>
<dbReference type="Pfam" id="PF07992">
    <property type="entry name" value="Pyr_redox_2"/>
    <property type="match status" value="1"/>
</dbReference>
<dbReference type="InterPro" id="IPR023753">
    <property type="entry name" value="FAD/NAD-binding_dom"/>
</dbReference>
<dbReference type="PRINTS" id="PR00368">
    <property type="entry name" value="FADPNR"/>
</dbReference>
<gene>
    <name evidence="2" type="ORF">G1H11_22805</name>
</gene>
<comment type="caution">
    <text evidence="2">The sequence shown here is derived from an EMBL/GenBank/DDBJ whole genome shotgun (WGS) entry which is preliminary data.</text>
</comment>
<dbReference type="Proteomes" id="UP000469185">
    <property type="component" value="Unassembled WGS sequence"/>
</dbReference>
<dbReference type="PANTHER" id="PTHR43755:SF1">
    <property type="entry name" value="FAD-DEPENDENT PYRIDINE NUCLEOTIDE-DISULPHIDE OXIDOREDUCTASE"/>
    <property type="match status" value="1"/>
</dbReference>
<evidence type="ECO:0000313" key="3">
    <source>
        <dbReference type="Proteomes" id="UP000469185"/>
    </source>
</evidence>
<reference evidence="2 3" key="1">
    <citation type="submission" date="2020-02" db="EMBL/GenBank/DDBJ databases">
        <authorList>
            <person name="Li X.-J."/>
            <person name="Feng X.-M."/>
        </authorList>
    </citation>
    <scope>NUCLEOTIDE SEQUENCE [LARGE SCALE GENOMIC DNA]</scope>
    <source>
        <strain evidence="2 3">CGMCC 4.7225</strain>
    </source>
</reference>
<dbReference type="InterPro" id="IPR036188">
    <property type="entry name" value="FAD/NAD-bd_sf"/>
</dbReference>
<dbReference type="AlphaFoldDB" id="A0A6N9YT36"/>
<keyword evidence="3" id="KW-1185">Reference proteome</keyword>
<proteinExistence type="predicted"/>
<dbReference type="PANTHER" id="PTHR43755">
    <property type="match status" value="1"/>
</dbReference>
<dbReference type="SUPFAM" id="SSF51905">
    <property type="entry name" value="FAD/NAD(P)-binding domain"/>
    <property type="match status" value="1"/>
</dbReference>
<dbReference type="Gene3D" id="3.50.50.60">
    <property type="entry name" value="FAD/NAD(P)-binding domain"/>
    <property type="match status" value="2"/>
</dbReference>
<dbReference type="GO" id="GO:0016491">
    <property type="term" value="F:oxidoreductase activity"/>
    <property type="evidence" value="ECO:0007669"/>
    <property type="project" value="InterPro"/>
</dbReference>
<dbReference type="InterPro" id="IPR052541">
    <property type="entry name" value="SQRD"/>
</dbReference>
<dbReference type="RefSeq" id="WP_163820916.1">
    <property type="nucleotide sequence ID" value="NZ_JAAGOB010000016.1"/>
</dbReference>
<organism evidence="2 3">
    <name type="scientific">Phytoactinopolyspora alkaliphila</name>
    <dbReference type="NCBI Taxonomy" id="1783498"/>
    <lineage>
        <taxon>Bacteria</taxon>
        <taxon>Bacillati</taxon>
        <taxon>Actinomycetota</taxon>
        <taxon>Actinomycetes</taxon>
        <taxon>Jiangellales</taxon>
        <taxon>Jiangellaceae</taxon>
        <taxon>Phytoactinopolyspora</taxon>
    </lineage>
</organism>
<dbReference type="EMBL" id="JAAGOB010000016">
    <property type="protein sequence ID" value="NED98134.1"/>
    <property type="molecule type" value="Genomic_DNA"/>
</dbReference>
<name>A0A6N9YT36_9ACTN</name>